<reference evidence="1" key="1">
    <citation type="submission" date="2014-12" db="EMBL/GenBank/DDBJ databases">
        <title>Insight into the proteome of Arion vulgaris.</title>
        <authorList>
            <person name="Aradska J."/>
            <person name="Bulat T."/>
            <person name="Smidak R."/>
            <person name="Sarate P."/>
            <person name="Gangsoo J."/>
            <person name="Sialana F."/>
            <person name="Bilban M."/>
            <person name="Lubec G."/>
        </authorList>
    </citation>
    <scope>NUCLEOTIDE SEQUENCE</scope>
    <source>
        <tissue evidence="1">Skin</tissue>
    </source>
</reference>
<sequence>LNPGEANINYRLHFELCVLPHPANLKLYDGYSNTYRALNYFANPCSGYFISSKHAFFIEYWMHSTQLLPTFQIEFTSVRTIEASVTEIPQKRNTTAVDIPIHNFPDRCIFYLSRHSGE</sequence>
<dbReference type="EMBL" id="HACG01003306">
    <property type="protein sequence ID" value="CEK50171.1"/>
    <property type="molecule type" value="Transcribed_RNA"/>
</dbReference>
<evidence type="ECO:0000313" key="1">
    <source>
        <dbReference type="EMBL" id="CEK50171.1"/>
    </source>
</evidence>
<accession>A0A0B6Y2U0</accession>
<evidence type="ECO:0008006" key="2">
    <source>
        <dbReference type="Google" id="ProtNLM"/>
    </source>
</evidence>
<dbReference type="AlphaFoldDB" id="A0A0B6Y2U0"/>
<feature type="non-terminal residue" evidence="1">
    <location>
        <position position="1"/>
    </location>
</feature>
<organism evidence="1">
    <name type="scientific">Arion vulgaris</name>
    <dbReference type="NCBI Taxonomy" id="1028688"/>
    <lineage>
        <taxon>Eukaryota</taxon>
        <taxon>Metazoa</taxon>
        <taxon>Spiralia</taxon>
        <taxon>Lophotrochozoa</taxon>
        <taxon>Mollusca</taxon>
        <taxon>Gastropoda</taxon>
        <taxon>Heterobranchia</taxon>
        <taxon>Euthyneura</taxon>
        <taxon>Panpulmonata</taxon>
        <taxon>Eupulmonata</taxon>
        <taxon>Stylommatophora</taxon>
        <taxon>Helicina</taxon>
        <taxon>Arionoidea</taxon>
        <taxon>Arionidae</taxon>
        <taxon>Arion</taxon>
    </lineage>
</organism>
<name>A0A0B6Y2U0_9EUPU</name>
<gene>
    <name evidence="1" type="primary">ORF10052</name>
</gene>
<protein>
    <recommendedName>
        <fullName evidence="2">CUB domain-containing protein</fullName>
    </recommendedName>
</protein>
<feature type="non-terminal residue" evidence="1">
    <location>
        <position position="118"/>
    </location>
</feature>
<proteinExistence type="predicted"/>